<accession>A0A8S2P9A8</accession>
<organism evidence="3 4">
    <name type="scientific">Didymodactylos carnosus</name>
    <dbReference type="NCBI Taxonomy" id="1234261"/>
    <lineage>
        <taxon>Eukaryota</taxon>
        <taxon>Metazoa</taxon>
        <taxon>Spiralia</taxon>
        <taxon>Gnathifera</taxon>
        <taxon>Rotifera</taxon>
        <taxon>Eurotatoria</taxon>
        <taxon>Bdelloidea</taxon>
        <taxon>Philodinida</taxon>
        <taxon>Philodinidae</taxon>
        <taxon>Didymodactylos</taxon>
    </lineage>
</organism>
<evidence type="ECO:0000313" key="3">
    <source>
        <dbReference type="EMBL" id="CAF4042966.1"/>
    </source>
</evidence>
<gene>
    <name evidence="2" type="ORF">OVA965_LOCUS25564</name>
    <name evidence="3" type="ORF">TMI583_LOCUS26294</name>
</gene>
<name>A0A8S2P9A8_9BILA</name>
<dbReference type="AlphaFoldDB" id="A0A8S2P9A8"/>
<evidence type="ECO:0000259" key="1">
    <source>
        <dbReference type="Pfam" id="PF10551"/>
    </source>
</evidence>
<evidence type="ECO:0000313" key="4">
    <source>
        <dbReference type="Proteomes" id="UP000682733"/>
    </source>
</evidence>
<dbReference type="EMBL" id="CAJNOK010015939">
    <property type="protein sequence ID" value="CAF1235070.1"/>
    <property type="molecule type" value="Genomic_DNA"/>
</dbReference>
<feature type="domain" description="MULE transposase" evidence="1">
    <location>
        <begin position="111"/>
        <end position="206"/>
    </location>
</feature>
<proteinExistence type="predicted"/>
<dbReference type="Proteomes" id="UP000682733">
    <property type="component" value="Unassembled WGS sequence"/>
</dbReference>
<dbReference type="Pfam" id="PF10551">
    <property type="entry name" value="MULE"/>
    <property type="match status" value="1"/>
</dbReference>
<reference evidence="3" key="1">
    <citation type="submission" date="2021-02" db="EMBL/GenBank/DDBJ databases">
        <authorList>
            <person name="Nowell W R."/>
        </authorList>
    </citation>
    <scope>NUCLEOTIDE SEQUENCE</scope>
</reference>
<sequence>MFRKNVKQRVILETTPIMKIYEEEVVKSQLSTQALATIPMAREIQAGLTRARRQMTPVLPTSSTFDIPDAYQVTSKSEKFLFSDTLIHRRKRMLLFGSVTQLELLFDSPTIFMDGTFSSTPPFFDQIYTIHAMKFGTSFPCVFGLLPDRKKSMYQQLFKVLQDLSISMNRTFKPDRISSDFEPSLIPAVASEFPQAVHSGCFFHYTQAIYRRIQILGLTIAYSQNDEIRICCRKLMALALLPLDKVEWAFHDLRTKPPAAVKQTLHQLFLYFEKQWMTDVPLEIWNVHRYNHRTNNNCEAPDVKNTHKFCGIGINGVPLNVLGEIFGLLSTYATSFYFETAPGACSEQIVTSSSQIHFSQSPPTQQSVELVLRASLLKTEPLPVHAVCVVDGHVQEQNESNIVSTKG</sequence>
<dbReference type="InterPro" id="IPR018289">
    <property type="entry name" value="MULE_transposase_dom"/>
</dbReference>
<feature type="non-terminal residue" evidence="3">
    <location>
        <position position="1"/>
    </location>
</feature>
<dbReference type="Proteomes" id="UP000677228">
    <property type="component" value="Unassembled WGS sequence"/>
</dbReference>
<comment type="caution">
    <text evidence="3">The sequence shown here is derived from an EMBL/GenBank/DDBJ whole genome shotgun (WGS) entry which is preliminary data.</text>
</comment>
<dbReference type="EMBL" id="CAJOBA010037485">
    <property type="protein sequence ID" value="CAF4042966.1"/>
    <property type="molecule type" value="Genomic_DNA"/>
</dbReference>
<protein>
    <recommendedName>
        <fullName evidence="1">MULE transposase domain-containing protein</fullName>
    </recommendedName>
</protein>
<evidence type="ECO:0000313" key="2">
    <source>
        <dbReference type="EMBL" id="CAF1235070.1"/>
    </source>
</evidence>